<dbReference type="Proteomes" id="UP000599074">
    <property type="component" value="Unassembled WGS sequence"/>
</dbReference>
<dbReference type="EMBL" id="BOON01000052">
    <property type="protein sequence ID" value="GII25464.1"/>
    <property type="molecule type" value="Genomic_DNA"/>
</dbReference>
<organism evidence="2 3">
    <name type="scientific">Planosporangium mesophilum</name>
    <dbReference type="NCBI Taxonomy" id="689768"/>
    <lineage>
        <taxon>Bacteria</taxon>
        <taxon>Bacillati</taxon>
        <taxon>Actinomycetota</taxon>
        <taxon>Actinomycetes</taxon>
        <taxon>Micromonosporales</taxon>
        <taxon>Micromonosporaceae</taxon>
        <taxon>Planosporangium</taxon>
    </lineage>
</organism>
<evidence type="ECO:0000313" key="2">
    <source>
        <dbReference type="EMBL" id="GII25464.1"/>
    </source>
</evidence>
<evidence type="ECO:0000256" key="1">
    <source>
        <dbReference type="SAM" id="Phobius"/>
    </source>
</evidence>
<keyword evidence="1" id="KW-0472">Membrane</keyword>
<dbReference type="AlphaFoldDB" id="A0A8J3TFS7"/>
<protein>
    <submittedName>
        <fullName evidence="2">Uncharacterized protein</fullName>
    </submittedName>
</protein>
<keyword evidence="1" id="KW-0812">Transmembrane</keyword>
<reference evidence="2" key="1">
    <citation type="submission" date="2021-01" db="EMBL/GenBank/DDBJ databases">
        <title>Whole genome shotgun sequence of Planosporangium mesophilum NBRC 109066.</title>
        <authorList>
            <person name="Komaki H."/>
            <person name="Tamura T."/>
        </authorList>
    </citation>
    <scope>NUCLEOTIDE SEQUENCE</scope>
    <source>
        <strain evidence="2">NBRC 109066</strain>
    </source>
</reference>
<gene>
    <name evidence="2" type="ORF">Pme01_50610</name>
</gene>
<feature type="transmembrane region" description="Helical" evidence="1">
    <location>
        <begin position="78"/>
        <end position="96"/>
    </location>
</feature>
<proteinExistence type="predicted"/>
<evidence type="ECO:0000313" key="3">
    <source>
        <dbReference type="Proteomes" id="UP000599074"/>
    </source>
</evidence>
<comment type="caution">
    <text evidence="2">The sequence shown here is derived from an EMBL/GenBank/DDBJ whole genome shotgun (WGS) entry which is preliminary data.</text>
</comment>
<keyword evidence="1" id="KW-1133">Transmembrane helix</keyword>
<accession>A0A8J3TFS7</accession>
<keyword evidence="3" id="KW-1185">Reference proteome</keyword>
<sequence>MDTTGAGELVGSAGRSGCWLGTRWARGMTLLDTGESSKSRVRTVIGGDRGAVRPLVRLGGCSLAAGRRVGNRVWGRFSGWRAFVLLAASVLVVIGLSR</sequence>
<name>A0A8J3TFS7_9ACTN</name>